<sequence length="70" mass="7666">MQPSRKQNCNFFKVSLSLSLCLCSEEESVHGIDANQIITFPSGSPSTGYLIEIFCIISNLHASSIAARPY</sequence>
<dbReference type="Proteomes" id="UP000091857">
    <property type="component" value="Chromosome 15"/>
</dbReference>
<name>A0ACB7GEH0_MANES</name>
<keyword evidence="2" id="KW-1185">Reference proteome</keyword>
<dbReference type="EMBL" id="CM004401">
    <property type="protein sequence ID" value="KAG8637121.1"/>
    <property type="molecule type" value="Genomic_DNA"/>
</dbReference>
<accession>A0ACB7GEH0</accession>
<evidence type="ECO:0000313" key="2">
    <source>
        <dbReference type="Proteomes" id="UP000091857"/>
    </source>
</evidence>
<protein>
    <submittedName>
        <fullName evidence="1">Uncharacterized protein</fullName>
    </submittedName>
</protein>
<comment type="caution">
    <text evidence="1">The sequence shown here is derived from an EMBL/GenBank/DDBJ whole genome shotgun (WGS) entry which is preliminary data.</text>
</comment>
<gene>
    <name evidence="1" type="ORF">MANES_15G085450v8</name>
</gene>
<reference evidence="2" key="1">
    <citation type="journal article" date="2016" name="Nat. Biotechnol.">
        <title>Sequencing wild and cultivated cassava and related species reveals extensive interspecific hybridization and genetic diversity.</title>
        <authorList>
            <person name="Bredeson J.V."/>
            <person name="Lyons J.B."/>
            <person name="Prochnik S.E."/>
            <person name="Wu G.A."/>
            <person name="Ha C.M."/>
            <person name="Edsinger-Gonzales E."/>
            <person name="Grimwood J."/>
            <person name="Schmutz J."/>
            <person name="Rabbi I.Y."/>
            <person name="Egesi C."/>
            <person name="Nauluvula P."/>
            <person name="Lebot V."/>
            <person name="Ndunguru J."/>
            <person name="Mkamilo G."/>
            <person name="Bart R.S."/>
            <person name="Setter T.L."/>
            <person name="Gleadow R.M."/>
            <person name="Kulakow P."/>
            <person name="Ferguson M.E."/>
            <person name="Rounsley S."/>
            <person name="Rokhsar D.S."/>
        </authorList>
    </citation>
    <scope>NUCLEOTIDE SEQUENCE [LARGE SCALE GENOMIC DNA]</scope>
    <source>
        <strain evidence="2">cv. AM560-2</strain>
    </source>
</reference>
<evidence type="ECO:0000313" key="1">
    <source>
        <dbReference type="EMBL" id="KAG8637121.1"/>
    </source>
</evidence>
<organism evidence="1 2">
    <name type="scientific">Manihot esculenta</name>
    <name type="common">Cassava</name>
    <name type="synonym">Jatropha manihot</name>
    <dbReference type="NCBI Taxonomy" id="3983"/>
    <lineage>
        <taxon>Eukaryota</taxon>
        <taxon>Viridiplantae</taxon>
        <taxon>Streptophyta</taxon>
        <taxon>Embryophyta</taxon>
        <taxon>Tracheophyta</taxon>
        <taxon>Spermatophyta</taxon>
        <taxon>Magnoliopsida</taxon>
        <taxon>eudicotyledons</taxon>
        <taxon>Gunneridae</taxon>
        <taxon>Pentapetalae</taxon>
        <taxon>rosids</taxon>
        <taxon>fabids</taxon>
        <taxon>Malpighiales</taxon>
        <taxon>Euphorbiaceae</taxon>
        <taxon>Crotonoideae</taxon>
        <taxon>Manihoteae</taxon>
        <taxon>Manihot</taxon>
    </lineage>
</organism>
<proteinExistence type="predicted"/>